<dbReference type="PANTHER" id="PTHR36437:SF2">
    <property type="entry name" value="GLYOXALASE_BLEOMYCIN RESISTANCE PROTEIN_DIOXYGENASE"/>
    <property type="match status" value="1"/>
</dbReference>
<reference evidence="3" key="1">
    <citation type="submission" date="2016-10" db="EMBL/GenBank/DDBJ databases">
        <authorList>
            <person name="Varghese N."/>
            <person name="Submissions S."/>
        </authorList>
    </citation>
    <scope>NUCLEOTIDE SEQUENCE [LARGE SCALE GENOMIC DNA]</scope>
    <source>
        <strain evidence="3">SP</strain>
    </source>
</reference>
<name>A0A1H3SVI0_9BACI</name>
<dbReference type="OrthoDB" id="2354281at2"/>
<dbReference type="PROSITE" id="PS51819">
    <property type="entry name" value="VOC"/>
    <property type="match status" value="2"/>
</dbReference>
<evidence type="ECO:0000313" key="3">
    <source>
        <dbReference type="Proteomes" id="UP000198935"/>
    </source>
</evidence>
<feature type="domain" description="VOC" evidence="1">
    <location>
        <begin position="149"/>
        <end position="261"/>
    </location>
</feature>
<accession>A0A1H3SVI0</accession>
<organism evidence="2 3">
    <name type="scientific">Evansella caseinilytica</name>
    <dbReference type="NCBI Taxonomy" id="1503961"/>
    <lineage>
        <taxon>Bacteria</taxon>
        <taxon>Bacillati</taxon>
        <taxon>Bacillota</taxon>
        <taxon>Bacilli</taxon>
        <taxon>Bacillales</taxon>
        <taxon>Bacillaceae</taxon>
        <taxon>Evansella</taxon>
    </lineage>
</organism>
<evidence type="ECO:0000313" key="2">
    <source>
        <dbReference type="EMBL" id="SDZ41658.1"/>
    </source>
</evidence>
<gene>
    <name evidence="2" type="ORF">SAMN05421736_11251</name>
</gene>
<dbReference type="SUPFAM" id="SSF54593">
    <property type="entry name" value="Glyoxalase/Bleomycin resistance protein/Dihydroxybiphenyl dioxygenase"/>
    <property type="match status" value="2"/>
</dbReference>
<dbReference type="InterPro" id="IPR004360">
    <property type="entry name" value="Glyas_Fos-R_dOase_dom"/>
</dbReference>
<keyword evidence="3" id="KW-1185">Reference proteome</keyword>
<dbReference type="InterPro" id="IPR037523">
    <property type="entry name" value="VOC_core"/>
</dbReference>
<protein>
    <recommendedName>
        <fullName evidence="1">VOC domain-containing protein</fullName>
    </recommendedName>
</protein>
<dbReference type="Proteomes" id="UP000198935">
    <property type="component" value="Unassembled WGS sequence"/>
</dbReference>
<dbReference type="STRING" id="1503961.SAMN05421736_11251"/>
<dbReference type="Gene3D" id="3.10.180.10">
    <property type="entry name" value="2,3-Dihydroxybiphenyl 1,2-Dioxygenase, domain 1"/>
    <property type="match status" value="2"/>
</dbReference>
<feature type="domain" description="VOC" evidence="1">
    <location>
        <begin position="12"/>
        <end position="131"/>
    </location>
</feature>
<evidence type="ECO:0000259" key="1">
    <source>
        <dbReference type="PROSITE" id="PS51819"/>
    </source>
</evidence>
<proteinExistence type="predicted"/>
<dbReference type="InterPro" id="IPR029068">
    <property type="entry name" value="Glyas_Bleomycin-R_OHBP_Dase"/>
</dbReference>
<dbReference type="Pfam" id="PF00903">
    <property type="entry name" value="Glyoxalase"/>
    <property type="match status" value="2"/>
</dbReference>
<dbReference type="PANTHER" id="PTHR36437">
    <property type="entry name" value="GLYOXALASE/BLEOMYCIN RESISTANCE PROTEIN/DIOXYGENASE"/>
    <property type="match status" value="1"/>
</dbReference>
<dbReference type="EMBL" id="FNPI01000012">
    <property type="protein sequence ID" value="SDZ41658.1"/>
    <property type="molecule type" value="Genomic_DNA"/>
</dbReference>
<sequence length="268" mass="30551">MENSMTGIIKNRINSVFVHVSDLKASAKWYSELLGLRVHSDRFNGGPVYWMELAGYTGLILDDNSINKTRDGWQRSSAPLYMYGADDVHEAYRRLREQGVTITLEIETPHEGLTFFNFQDPDGNVFMVCSADDNSPPLEKVDQSPVENRITAVFVHVKDMPKAAEWHFRLFGMERPEVGEKQTIVEIPAEKGADILLDSNRFLNGEDDNVLFMFETADIDEAFSFVKAKDIHVFSEIERTPSVSFFTVNDPDQNVVMICQSHELNNYK</sequence>
<dbReference type="AlphaFoldDB" id="A0A1H3SVI0"/>